<gene>
    <name evidence="2" type="ORF">GWK63_06800</name>
</gene>
<feature type="region of interest" description="Disordered" evidence="1">
    <location>
        <begin position="71"/>
        <end position="110"/>
    </location>
</feature>
<reference evidence="2 3" key="1">
    <citation type="submission" date="2020-03" db="EMBL/GenBank/DDBJ databases">
        <title>Isolation of cellulose-producing strains, genome characterization and application of the synthesized cellulose films as an economical and sustainable material for piezoelectric sensor construction.</title>
        <authorList>
            <person name="Mangayil R.K."/>
        </authorList>
    </citation>
    <scope>NUCLEOTIDE SEQUENCE [LARGE SCALE GENOMIC DNA]</scope>
    <source>
        <strain evidence="2 3">ENS 9a1a</strain>
    </source>
</reference>
<dbReference type="EMBL" id="CP050139">
    <property type="protein sequence ID" value="QIP35211.1"/>
    <property type="molecule type" value="Genomic_DNA"/>
</dbReference>
<dbReference type="GeneID" id="85021856"/>
<sequence length="110" mass="11786">MDPKAVAEAYFSLGTQIEESQARVSDAAEALIPLAQKGDEHARAALDSLRQAAASMQAERTRAQYLWDLAAGRNPAPPADTTASPDQQNRAARPHTFLDSLLDDLTGTPL</sequence>
<dbReference type="RefSeq" id="WP_039998842.1">
    <property type="nucleotide sequence ID" value="NZ_CALMTF010000105.1"/>
</dbReference>
<name>A0A181CA24_9PROT</name>
<dbReference type="Proteomes" id="UP000502533">
    <property type="component" value="Chromosome"/>
</dbReference>
<evidence type="ECO:0000313" key="3">
    <source>
        <dbReference type="Proteomes" id="UP000502533"/>
    </source>
</evidence>
<keyword evidence="3" id="KW-1185">Reference proteome</keyword>
<protein>
    <submittedName>
        <fullName evidence="2">Uncharacterized protein</fullName>
    </submittedName>
</protein>
<dbReference type="AlphaFoldDB" id="A0A181CA24"/>
<evidence type="ECO:0000256" key="1">
    <source>
        <dbReference type="SAM" id="MobiDB-lite"/>
    </source>
</evidence>
<dbReference type="KEGG" id="kre:GWK63_06800"/>
<accession>A0A181CA24</accession>
<organism evidence="2 3">
    <name type="scientific">Komagataeibacter rhaeticus</name>
    <dbReference type="NCBI Taxonomy" id="215221"/>
    <lineage>
        <taxon>Bacteria</taxon>
        <taxon>Pseudomonadati</taxon>
        <taxon>Pseudomonadota</taxon>
        <taxon>Alphaproteobacteria</taxon>
        <taxon>Acetobacterales</taxon>
        <taxon>Acetobacteraceae</taxon>
        <taxon>Komagataeibacter</taxon>
    </lineage>
</organism>
<evidence type="ECO:0000313" key="2">
    <source>
        <dbReference type="EMBL" id="QIP35211.1"/>
    </source>
</evidence>
<proteinExistence type="predicted"/>